<reference evidence="1" key="1">
    <citation type="submission" date="2014-11" db="EMBL/GenBank/DDBJ databases">
        <authorList>
            <person name="Amaro Gonzalez C."/>
        </authorList>
    </citation>
    <scope>NUCLEOTIDE SEQUENCE</scope>
</reference>
<protein>
    <submittedName>
        <fullName evidence="1">Uncharacterized protein</fullName>
    </submittedName>
</protein>
<organism evidence="1">
    <name type="scientific">Anguilla anguilla</name>
    <name type="common">European freshwater eel</name>
    <name type="synonym">Muraena anguilla</name>
    <dbReference type="NCBI Taxonomy" id="7936"/>
    <lineage>
        <taxon>Eukaryota</taxon>
        <taxon>Metazoa</taxon>
        <taxon>Chordata</taxon>
        <taxon>Craniata</taxon>
        <taxon>Vertebrata</taxon>
        <taxon>Euteleostomi</taxon>
        <taxon>Actinopterygii</taxon>
        <taxon>Neopterygii</taxon>
        <taxon>Teleostei</taxon>
        <taxon>Anguilliformes</taxon>
        <taxon>Anguillidae</taxon>
        <taxon>Anguilla</taxon>
    </lineage>
</organism>
<dbReference type="EMBL" id="GBXM01058874">
    <property type="protein sequence ID" value="JAH49703.1"/>
    <property type="molecule type" value="Transcribed_RNA"/>
</dbReference>
<name>A0A0E9TAG4_ANGAN</name>
<reference evidence="1" key="2">
    <citation type="journal article" date="2015" name="Fish Shellfish Immunol.">
        <title>Early steps in the European eel (Anguilla anguilla)-Vibrio vulnificus interaction in the gills: Role of the RtxA13 toxin.</title>
        <authorList>
            <person name="Callol A."/>
            <person name="Pajuelo D."/>
            <person name="Ebbesson L."/>
            <person name="Teles M."/>
            <person name="MacKenzie S."/>
            <person name="Amaro C."/>
        </authorList>
    </citation>
    <scope>NUCLEOTIDE SEQUENCE</scope>
</reference>
<dbReference type="AlphaFoldDB" id="A0A0E9TAG4"/>
<proteinExistence type="predicted"/>
<evidence type="ECO:0000313" key="1">
    <source>
        <dbReference type="EMBL" id="JAH49703.1"/>
    </source>
</evidence>
<accession>A0A0E9TAG4</accession>
<sequence>MWPALSLAKACVQGVSSWQACMKKILPDKPVWSRVDLFG</sequence>